<keyword evidence="5" id="KW-1185">Reference proteome</keyword>
<feature type="domain" description="Cyclophilin-like" evidence="3">
    <location>
        <begin position="68"/>
        <end position="178"/>
    </location>
</feature>
<dbReference type="InterPro" id="IPR041183">
    <property type="entry name" value="Cyclophilin-like"/>
</dbReference>
<gene>
    <name evidence="4" type="ORF">FHX44_113154</name>
</gene>
<dbReference type="EMBL" id="VIWU01000001">
    <property type="protein sequence ID" value="TWF77249.1"/>
    <property type="molecule type" value="Genomic_DNA"/>
</dbReference>
<feature type="compositionally biased region" description="Low complexity" evidence="1">
    <location>
        <begin position="41"/>
        <end position="58"/>
    </location>
</feature>
<organism evidence="4 5">
    <name type="scientific">Pseudonocardia hierapolitana</name>
    <dbReference type="NCBI Taxonomy" id="1128676"/>
    <lineage>
        <taxon>Bacteria</taxon>
        <taxon>Bacillati</taxon>
        <taxon>Actinomycetota</taxon>
        <taxon>Actinomycetes</taxon>
        <taxon>Pseudonocardiales</taxon>
        <taxon>Pseudonocardiaceae</taxon>
        <taxon>Pseudonocardia</taxon>
    </lineage>
</organism>
<dbReference type="AlphaFoldDB" id="A0A561SQW8"/>
<accession>A0A561SQW8</accession>
<proteinExistence type="predicted"/>
<evidence type="ECO:0000256" key="2">
    <source>
        <dbReference type="SAM" id="SignalP"/>
    </source>
</evidence>
<reference evidence="4 5" key="1">
    <citation type="submission" date="2019-06" db="EMBL/GenBank/DDBJ databases">
        <title>Sequencing the genomes of 1000 actinobacteria strains.</title>
        <authorList>
            <person name="Klenk H.-P."/>
        </authorList>
    </citation>
    <scope>NUCLEOTIDE SEQUENCE [LARGE SCALE GENOMIC DNA]</scope>
    <source>
        <strain evidence="4 5">DSM 45671</strain>
    </source>
</reference>
<dbReference type="InterPro" id="IPR029000">
    <property type="entry name" value="Cyclophilin-like_dom_sf"/>
</dbReference>
<feature type="compositionally biased region" description="Low complexity" evidence="1">
    <location>
        <begin position="23"/>
        <end position="34"/>
    </location>
</feature>
<keyword evidence="2" id="KW-0732">Signal</keyword>
<evidence type="ECO:0000256" key="1">
    <source>
        <dbReference type="SAM" id="MobiDB-lite"/>
    </source>
</evidence>
<feature type="signal peptide" evidence="2">
    <location>
        <begin position="1"/>
        <end position="24"/>
    </location>
</feature>
<dbReference type="SUPFAM" id="SSF50891">
    <property type="entry name" value="Cyclophilin-like"/>
    <property type="match status" value="1"/>
</dbReference>
<evidence type="ECO:0000313" key="5">
    <source>
        <dbReference type="Proteomes" id="UP000321261"/>
    </source>
</evidence>
<feature type="chain" id="PRO_5039692646" description="Cyclophilin-like domain-containing protein" evidence="2">
    <location>
        <begin position="25"/>
        <end position="182"/>
    </location>
</feature>
<evidence type="ECO:0000313" key="4">
    <source>
        <dbReference type="EMBL" id="TWF77249.1"/>
    </source>
</evidence>
<protein>
    <recommendedName>
        <fullName evidence="3">Cyclophilin-like domain-containing protein</fullName>
    </recommendedName>
</protein>
<dbReference type="OrthoDB" id="9806505at2"/>
<dbReference type="Gene3D" id="2.40.100.20">
    <property type="match status" value="1"/>
</dbReference>
<dbReference type="Proteomes" id="UP000321261">
    <property type="component" value="Unassembled WGS sequence"/>
</dbReference>
<sequence length="182" mass="18567">MPSIPVSRSLLATALSALLGLAGAGCDDTGTDAGRAPTGASSTTGPTDPHDPTPTSESPQDDRLRIDITIGEQRFHATLSDSAAARDLVAQLPVTVDMTDHGGVEKTGALPSPLSLDGQPEGADPDVGDLGYYAPGNDLVLYYGDQAYYPGIVILGRLDETAAQQISAMNGSVTATIEASGE</sequence>
<name>A0A561SQW8_9PSEU</name>
<feature type="region of interest" description="Disordered" evidence="1">
    <location>
        <begin position="23"/>
        <end position="62"/>
    </location>
</feature>
<comment type="caution">
    <text evidence="4">The sequence shown here is derived from an EMBL/GenBank/DDBJ whole genome shotgun (WGS) entry which is preliminary data.</text>
</comment>
<dbReference type="Pfam" id="PF18050">
    <property type="entry name" value="Cyclophil_like2"/>
    <property type="match status" value="1"/>
</dbReference>
<evidence type="ECO:0000259" key="3">
    <source>
        <dbReference type="Pfam" id="PF18050"/>
    </source>
</evidence>